<evidence type="ECO:0000313" key="1">
    <source>
        <dbReference type="EMBL" id="DAD37960.1"/>
    </source>
</evidence>
<sequence length="140" mass="15361">MSTVHEIVLPLSYNEENEMSNLSSTIPLSSQTSPSASALSLLLSPFSDLPSASEIIVGILVDRAAINDPQICPMLLLPPSSSLFIVFLTVNRELPPASSSSENVRWTERGQFWVGEKERGPLRLWSFSPSLSVLRPPLRL</sequence>
<dbReference type="AlphaFoldDB" id="A0A822YZL8"/>
<name>A0A822YZL8_NELNU</name>
<organism evidence="1 2">
    <name type="scientific">Nelumbo nucifera</name>
    <name type="common">Sacred lotus</name>
    <dbReference type="NCBI Taxonomy" id="4432"/>
    <lineage>
        <taxon>Eukaryota</taxon>
        <taxon>Viridiplantae</taxon>
        <taxon>Streptophyta</taxon>
        <taxon>Embryophyta</taxon>
        <taxon>Tracheophyta</taxon>
        <taxon>Spermatophyta</taxon>
        <taxon>Magnoliopsida</taxon>
        <taxon>Proteales</taxon>
        <taxon>Nelumbonaceae</taxon>
        <taxon>Nelumbo</taxon>
    </lineage>
</organism>
<keyword evidence="2" id="KW-1185">Reference proteome</keyword>
<dbReference type="EMBL" id="DUZY01000004">
    <property type="protein sequence ID" value="DAD37960.1"/>
    <property type="molecule type" value="Genomic_DNA"/>
</dbReference>
<gene>
    <name evidence="1" type="ORF">HUJ06_008601</name>
</gene>
<accession>A0A822YZL8</accession>
<reference evidence="1 2" key="1">
    <citation type="journal article" date="2020" name="Mol. Biol. Evol.">
        <title>Distinct Expression and Methylation Patterns for Genes with Different Fates following a Single Whole-Genome Duplication in Flowering Plants.</title>
        <authorList>
            <person name="Shi T."/>
            <person name="Rahmani R.S."/>
            <person name="Gugger P.F."/>
            <person name="Wang M."/>
            <person name="Li H."/>
            <person name="Zhang Y."/>
            <person name="Li Z."/>
            <person name="Wang Q."/>
            <person name="Van de Peer Y."/>
            <person name="Marchal K."/>
            <person name="Chen J."/>
        </authorList>
    </citation>
    <scope>NUCLEOTIDE SEQUENCE [LARGE SCALE GENOMIC DNA]</scope>
    <source>
        <tissue evidence="1">Leaf</tissue>
    </source>
</reference>
<dbReference type="Proteomes" id="UP000607653">
    <property type="component" value="Unassembled WGS sequence"/>
</dbReference>
<proteinExistence type="predicted"/>
<protein>
    <submittedName>
        <fullName evidence="1">Uncharacterized protein</fullName>
    </submittedName>
</protein>
<comment type="caution">
    <text evidence="1">The sequence shown here is derived from an EMBL/GenBank/DDBJ whole genome shotgun (WGS) entry which is preliminary data.</text>
</comment>
<evidence type="ECO:0000313" key="2">
    <source>
        <dbReference type="Proteomes" id="UP000607653"/>
    </source>
</evidence>